<dbReference type="Gene3D" id="1.20.1250.20">
    <property type="entry name" value="MFS general substrate transporter like domains"/>
    <property type="match status" value="1"/>
</dbReference>
<protein>
    <recommendedName>
        <fullName evidence="9">Major facilitator superfamily (MFS) profile domain-containing protein</fullName>
    </recommendedName>
</protein>
<dbReference type="AlphaFoldDB" id="A0A284RLU9"/>
<evidence type="ECO:0000256" key="5">
    <source>
        <dbReference type="SAM" id="MobiDB-lite"/>
    </source>
</evidence>
<dbReference type="InterPro" id="IPR011701">
    <property type="entry name" value="MFS"/>
</dbReference>
<feature type="region of interest" description="Disordered" evidence="5">
    <location>
        <begin position="373"/>
        <end position="412"/>
    </location>
</feature>
<evidence type="ECO:0000256" key="4">
    <source>
        <dbReference type="ARBA" id="ARBA00023136"/>
    </source>
</evidence>
<dbReference type="OMA" id="ALCIMQS"/>
<dbReference type="Proteomes" id="UP000219338">
    <property type="component" value="Unassembled WGS sequence"/>
</dbReference>
<dbReference type="InterPro" id="IPR036259">
    <property type="entry name" value="MFS_trans_sf"/>
</dbReference>
<evidence type="ECO:0000256" key="3">
    <source>
        <dbReference type="ARBA" id="ARBA00022989"/>
    </source>
</evidence>
<feature type="compositionally biased region" description="Basic and acidic residues" evidence="5">
    <location>
        <begin position="44"/>
        <end position="53"/>
    </location>
</feature>
<evidence type="ECO:0000313" key="8">
    <source>
        <dbReference type="Proteomes" id="UP000219338"/>
    </source>
</evidence>
<keyword evidence="8" id="KW-1185">Reference proteome</keyword>
<keyword evidence="4 6" id="KW-0472">Membrane</keyword>
<dbReference type="SUPFAM" id="SSF103473">
    <property type="entry name" value="MFS general substrate transporter"/>
    <property type="match status" value="1"/>
</dbReference>
<feature type="transmembrane region" description="Helical" evidence="6">
    <location>
        <begin position="639"/>
        <end position="662"/>
    </location>
</feature>
<feature type="compositionally biased region" description="Polar residues" evidence="5">
    <location>
        <begin position="393"/>
        <end position="406"/>
    </location>
</feature>
<feature type="region of interest" description="Disordered" evidence="5">
    <location>
        <begin position="21"/>
        <end position="60"/>
    </location>
</feature>
<evidence type="ECO:0008006" key="9">
    <source>
        <dbReference type="Google" id="ProtNLM"/>
    </source>
</evidence>
<feature type="transmembrane region" description="Helical" evidence="6">
    <location>
        <begin position="303"/>
        <end position="326"/>
    </location>
</feature>
<dbReference type="EMBL" id="FUEG01000011">
    <property type="protein sequence ID" value="SJL09747.1"/>
    <property type="molecule type" value="Genomic_DNA"/>
</dbReference>
<feature type="transmembrane region" description="Helical" evidence="6">
    <location>
        <begin position="487"/>
        <end position="511"/>
    </location>
</feature>
<feature type="transmembrane region" description="Helical" evidence="6">
    <location>
        <begin position="448"/>
        <end position="467"/>
    </location>
</feature>
<organism evidence="7 8">
    <name type="scientific">Armillaria ostoyae</name>
    <name type="common">Armillaria root rot fungus</name>
    <dbReference type="NCBI Taxonomy" id="47428"/>
    <lineage>
        <taxon>Eukaryota</taxon>
        <taxon>Fungi</taxon>
        <taxon>Dikarya</taxon>
        <taxon>Basidiomycota</taxon>
        <taxon>Agaricomycotina</taxon>
        <taxon>Agaricomycetes</taxon>
        <taxon>Agaricomycetidae</taxon>
        <taxon>Agaricales</taxon>
        <taxon>Marasmiineae</taxon>
        <taxon>Physalacriaceae</taxon>
        <taxon>Armillaria</taxon>
    </lineage>
</organism>
<comment type="subcellular location">
    <subcellularLocation>
        <location evidence="1">Membrane</location>
        <topology evidence="1">Multi-pass membrane protein</topology>
    </subcellularLocation>
</comment>
<feature type="compositionally biased region" description="Basic and acidic residues" evidence="5">
    <location>
        <begin position="710"/>
        <end position="724"/>
    </location>
</feature>
<feature type="transmembrane region" description="Helical" evidence="6">
    <location>
        <begin position="342"/>
        <end position="362"/>
    </location>
</feature>
<dbReference type="OrthoDB" id="3026777at2759"/>
<gene>
    <name evidence="7" type="ORF">ARMOST_13128</name>
</gene>
<feature type="transmembrane region" description="Helical" evidence="6">
    <location>
        <begin position="214"/>
        <end position="236"/>
    </location>
</feature>
<dbReference type="PANTHER" id="PTHR23507:SF1">
    <property type="entry name" value="FI18259P1-RELATED"/>
    <property type="match status" value="1"/>
</dbReference>
<feature type="region of interest" description="Disordered" evidence="5">
    <location>
        <begin position="710"/>
        <end position="741"/>
    </location>
</feature>
<evidence type="ECO:0000256" key="1">
    <source>
        <dbReference type="ARBA" id="ARBA00004141"/>
    </source>
</evidence>
<proteinExistence type="predicted"/>
<feature type="transmembrane region" description="Helical" evidence="6">
    <location>
        <begin position="183"/>
        <end position="202"/>
    </location>
</feature>
<feature type="transmembrane region" description="Helical" evidence="6">
    <location>
        <begin position="674"/>
        <end position="696"/>
    </location>
</feature>
<accession>A0A284RLU9</accession>
<dbReference type="Pfam" id="PF07690">
    <property type="entry name" value="MFS_1"/>
    <property type="match status" value="1"/>
</dbReference>
<evidence type="ECO:0000313" key="7">
    <source>
        <dbReference type="EMBL" id="SJL09747.1"/>
    </source>
</evidence>
<dbReference type="PANTHER" id="PTHR23507">
    <property type="entry name" value="ZGC:174356"/>
    <property type="match status" value="1"/>
</dbReference>
<dbReference type="GO" id="GO:0022857">
    <property type="term" value="F:transmembrane transporter activity"/>
    <property type="evidence" value="ECO:0007669"/>
    <property type="project" value="InterPro"/>
</dbReference>
<feature type="compositionally biased region" description="Low complexity" evidence="5">
    <location>
        <begin position="732"/>
        <end position="741"/>
    </location>
</feature>
<keyword evidence="2 6" id="KW-0812">Transmembrane</keyword>
<name>A0A284RLU9_ARMOS</name>
<dbReference type="GO" id="GO:0016020">
    <property type="term" value="C:membrane"/>
    <property type="evidence" value="ECO:0007669"/>
    <property type="project" value="UniProtKB-SubCell"/>
</dbReference>
<evidence type="ECO:0000256" key="2">
    <source>
        <dbReference type="ARBA" id="ARBA00022692"/>
    </source>
</evidence>
<evidence type="ECO:0000256" key="6">
    <source>
        <dbReference type="SAM" id="Phobius"/>
    </source>
</evidence>
<feature type="transmembrane region" description="Helical" evidence="6">
    <location>
        <begin position="266"/>
        <end position="283"/>
    </location>
</feature>
<reference evidence="8" key="1">
    <citation type="journal article" date="2017" name="Nat. Ecol. Evol.">
        <title>Genome expansion and lineage-specific genetic innovations in the forest pathogenic fungi Armillaria.</title>
        <authorList>
            <person name="Sipos G."/>
            <person name="Prasanna A.N."/>
            <person name="Walter M.C."/>
            <person name="O'Connor E."/>
            <person name="Balint B."/>
            <person name="Krizsan K."/>
            <person name="Kiss B."/>
            <person name="Hess J."/>
            <person name="Varga T."/>
            <person name="Slot J."/>
            <person name="Riley R."/>
            <person name="Boka B."/>
            <person name="Rigling D."/>
            <person name="Barry K."/>
            <person name="Lee J."/>
            <person name="Mihaltcheva S."/>
            <person name="LaButti K."/>
            <person name="Lipzen A."/>
            <person name="Waldron R."/>
            <person name="Moloney N.M."/>
            <person name="Sperisen C."/>
            <person name="Kredics L."/>
            <person name="Vagvoelgyi C."/>
            <person name="Patrignani A."/>
            <person name="Fitzpatrick D."/>
            <person name="Nagy I."/>
            <person name="Doyle S."/>
            <person name="Anderson J.B."/>
            <person name="Grigoriev I.V."/>
            <person name="Gueldener U."/>
            <person name="Muensterkoetter M."/>
            <person name="Nagy L.G."/>
        </authorList>
    </citation>
    <scope>NUCLEOTIDE SEQUENCE [LARGE SCALE GENOMIC DNA]</scope>
    <source>
        <strain evidence="8">C18/9</strain>
    </source>
</reference>
<sequence>MSRLPNLESVAGDPLIGSDLATFSPSHSRPSHRSVLSAHSSESMTERHSEHEPLLGPGRPRKPFYRARPLWLVPFAITAALTRGMTTAPRVEVFTQLACSRLHPHPFNHTLVEVPSVSSDHLISISSSVDPLGPNLSPSYLTQVTHFDYNTNGTSDDSDDDPRDLPSPQCLSDPAVQAAAARLQTIMVTTMGLLSALTTGWWGHFGERHGRTKVLAIATSGLFFTRVFFLMKLPFVPLLTDLYFRDLMFILVSTPNSPLSSHGHKLLIIAPIIEGFLGGWSTLQSATSAYVSDCTSSGSRATIFSRFTGVFYVGFSMGPAIGGWIIKNGIGAQPGHPKSVTAVFYLAVLCSFTNLLLVLFVFPESLSAETRETAAREHAMSHSAKGKARDLSGQDSGNHDQGPSTSSDEEGVSETKRFAIIRSFLSPLSIFLPVTITEAGGTRRHRDWSLTMLAAALFGYMLSTGIYQLKYLYAVHIYGWGAEQLSYYISFMGGARAAFLLLLLPFFISVLKPKLKVPAKSSNGKATKPKVTKAHLAREIRFDLFLTRTSLIIDIVSNVLVVLAPAPIYKVHTFSSSSTPASRHSEALFVMASSLTSMGSGLVPAVQSLALCITQARTIIETGTVPEDQAKGSAGIGRLFGALAVLQATGQMILGPMIFGLIYSGTVATYPKAIFTIAGGMLVVALMAVMLVKNPVDLFKGKKSMRWVRDSNEEVERGRSRASKDLFGGQTPGPSGSGSHH</sequence>
<keyword evidence="3 6" id="KW-1133">Transmembrane helix</keyword>